<feature type="compositionally biased region" description="Basic and acidic residues" evidence="5">
    <location>
        <begin position="7"/>
        <end position="19"/>
    </location>
</feature>
<gene>
    <name evidence="8" type="ORF">LSAA_13257</name>
</gene>
<keyword evidence="10" id="KW-1185">Reference proteome</keyword>
<feature type="transmembrane region" description="Helical" evidence="6">
    <location>
        <begin position="491"/>
        <end position="514"/>
    </location>
</feature>
<name>A0A0K2TY72_LEPSM</name>
<dbReference type="InterPro" id="IPR020846">
    <property type="entry name" value="MFS_dom"/>
</dbReference>
<dbReference type="AlphaFoldDB" id="A0A0K2TY72"/>
<evidence type="ECO:0000256" key="4">
    <source>
        <dbReference type="ARBA" id="ARBA00023136"/>
    </source>
</evidence>
<organism evidence="9">
    <name type="scientific">Lepeophtheirus salmonis</name>
    <name type="common">Salmon louse</name>
    <name type="synonym">Caligus salmonis</name>
    <dbReference type="NCBI Taxonomy" id="72036"/>
    <lineage>
        <taxon>Eukaryota</taxon>
        <taxon>Metazoa</taxon>
        <taxon>Ecdysozoa</taxon>
        <taxon>Arthropoda</taxon>
        <taxon>Crustacea</taxon>
        <taxon>Multicrustacea</taxon>
        <taxon>Hexanauplia</taxon>
        <taxon>Copepoda</taxon>
        <taxon>Siphonostomatoida</taxon>
        <taxon>Caligidae</taxon>
        <taxon>Lepeophtheirus</taxon>
    </lineage>
</organism>
<dbReference type="Proteomes" id="UP000675881">
    <property type="component" value="Chromosome 7"/>
</dbReference>
<feature type="region of interest" description="Disordered" evidence="5">
    <location>
        <begin position="1"/>
        <end position="20"/>
    </location>
</feature>
<comment type="subcellular location">
    <subcellularLocation>
        <location evidence="1">Membrane</location>
        <topology evidence="1">Multi-pass membrane protein</topology>
    </subcellularLocation>
</comment>
<evidence type="ECO:0000256" key="2">
    <source>
        <dbReference type="ARBA" id="ARBA00022692"/>
    </source>
</evidence>
<dbReference type="Pfam" id="PF00083">
    <property type="entry name" value="Sugar_tr"/>
    <property type="match status" value="1"/>
</dbReference>
<feature type="transmembrane region" description="Helical" evidence="6">
    <location>
        <begin position="434"/>
        <end position="453"/>
    </location>
</feature>
<keyword evidence="4 6" id="KW-0472">Membrane</keyword>
<dbReference type="Gene3D" id="1.20.1250.20">
    <property type="entry name" value="MFS general substrate transporter like domains"/>
    <property type="match status" value="1"/>
</dbReference>
<keyword evidence="2 6" id="KW-0812">Transmembrane</keyword>
<feature type="transmembrane region" description="Helical" evidence="6">
    <location>
        <begin position="459"/>
        <end position="479"/>
    </location>
</feature>
<evidence type="ECO:0000313" key="10">
    <source>
        <dbReference type="Proteomes" id="UP000675881"/>
    </source>
</evidence>
<protein>
    <submittedName>
        <fullName evidence="8">SLC22A4_5</fullName>
    </submittedName>
</protein>
<dbReference type="GO" id="GO:0022857">
    <property type="term" value="F:transmembrane transporter activity"/>
    <property type="evidence" value="ECO:0007669"/>
    <property type="project" value="InterPro"/>
</dbReference>
<feature type="domain" description="Major facilitator superfamily (MFS) profile" evidence="7">
    <location>
        <begin position="108"/>
        <end position="544"/>
    </location>
</feature>
<evidence type="ECO:0000256" key="1">
    <source>
        <dbReference type="ARBA" id="ARBA00004141"/>
    </source>
</evidence>
<evidence type="ECO:0000313" key="8">
    <source>
        <dbReference type="EMBL" id="CAF2994111.1"/>
    </source>
</evidence>
<feature type="transmembrane region" description="Helical" evidence="6">
    <location>
        <begin position="374"/>
        <end position="391"/>
    </location>
</feature>
<feature type="transmembrane region" description="Helical" evidence="6">
    <location>
        <begin position="252"/>
        <end position="273"/>
    </location>
</feature>
<feature type="transmembrane region" description="Helical" evidence="6">
    <location>
        <begin position="279"/>
        <end position="300"/>
    </location>
</feature>
<sequence>MSNSIIPKKEEESSSPKEETFEDILQDTGGFGFYQKRFLFFILNIYYVMLPLSWLNEIFILNTPEHWCKHPSTEGLSPSELLRWKECYLTKTEDGRGFESCEISVPLTLDVDIFWNHSLRFENGLCPERFLIEPCKLGMSYDQSDFVRTIPTEYGWVCSKKGNIPLAFLAGVIGSIVGTSLYNYLGDVIGRKRMTFISVTNVLVFSVLKTLSAKHLYVYMAFKALASAAYSSAYQLPFAIIMEISTPKTRSYGIASTSLAWTLGVCILPLYAWTLNGDWFILSITSPLPLVLVYCFWNWIPESPRWLLTKKGDYQEAGRIMLQMARSNNISPPLDEKAFLERLKIFSENNKEQINNFIKEYCNLILTPGLRVKTLCLTLASIANFYIYYQIMINIQFNQMNIFLMFFALSIVEGPGYLLGQLFLELFGRRWTHVGFQAVNVINMLMIIAVQNTMEDPRIVVSVLCILAKLNSCAGYIVFEVQSTEIFPTPLRTTGIGFTCLIALIVGLSGPHVVYLGGSAPYIVMGGLCFIASIACIFIPETKGVTLPETLEQTSHFELTSKVRSKEVK</sequence>
<dbReference type="InterPro" id="IPR005828">
    <property type="entry name" value="MFS_sugar_transport-like"/>
</dbReference>
<dbReference type="SUPFAM" id="SSF103473">
    <property type="entry name" value="MFS general substrate transporter"/>
    <property type="match status" value="1"/>
</dbReference>
<dbReference type="PANTHER" id="PTHR24064">
    <property type="entry name" value="SOLUTE CARRIER FAMILY 22 MEMBER"/>
    <property type="match status" value="1"/>
</dbReference>
<dbReference type="EMBL" id="HG994586">
    <property type="protein sequence ID" value="CAF2994111.1"/>
    <property type="molecule type" value="Genomic_DNA"/>
</dbReference>
<reference evidence="9" key="1">
    <citation type="submission" date="2014-05" db="EMBL/GenBank/DDBJ databases">
        <authorList>
            <person name="Chronopoulou M."/>
        </authorList>
    </citation>
    <scope>NUCLEOTIDE SEQUENCE</scope>
    <source>
        <tissue evidence="9">Whole organism</tissue>
    </source>
</reference>
<keyword evidence="3 6" id="KW-1133">Transmembrane helix</keyword>
<evidence type="ECO:0000259" key="7">
    <source>
        <dbReference type="PROSITE" id="PS50850"/>
    </source>
</evidence>
<dbReference type="EMBL" id="HACA01013301">
    <property type="protein sequence ID" value="CDW30662.1"/>
    <property type="molecule type" value="Transcribed_RNA"/>
</dbReference>
<feature type="transmembrane region" description="Helical" evidence="6">
    <location>
        <begin position="164"/>
        <end position="182"/>
    </location>
</feature>
<proteinExistence type="predicted"/>
<evidence type="ECO:0000256" key="6">
    <source>
        <dbReference type="SAM" id="Phobius"/>
    </source>
</evidence>
<feature type="transmembrane region" description="Helical" evidence="6">
    <location>
        <begin position="403"/>
        <end position="427"/>
    </location>
</feature>
<feature type="transmembrane region" description="Helical" evidence="6">
    <location>
        <begin position="520"/>
        <end position="539"/>
    </location>
</feature>
<feature type="transmembrane region" description="Helical" evidence="6">
    <location>
        <begin position="38"/>
        <end position="55"/>
    </location>
</feature>
<evidence type="ECO:0000256" key="5">
    <source>
        <dbReference type="SAM" id="MobiDB-lite"/>
    </source>
</evidence>
<reference evidence="8" key="2">
    <citation type="submission" date="2021-02" db="EMBL/GenBank/DDBJ databases">
        <authorList>
            <person name="Bekaert M."/>
        </authorList>
    </citation>
    <scope>NUCLEOTIDE SEQUENCE</scope>
    <source>
        <strain evidence="8">IoA-00</strain>
    </source>
</reference>
<evidence type="ECO:0000313" key="9">
    <source>
        <dbReference type="EMBL" id="CDW30662.1"/>
    </source>
</evidence>
<accession>A0A0K2TY72</accession>
<dbReference type="InterPro" id="IPR036259">
    <property type="entry name" value="MFS_trans_sf"/>
</dbReference>
<evidence type="ECO:0000256" key="3">
    <source>
        <dbReference type="ARBA" id="ARBA00022989"/>
    </source>
</evidence>
<dbReference type="PROSITE" id="PS50850">
    <property type="entry name" value="MFS"/>
    <property type="match status" value="1"/>
</dbReference>
<dbReference type="OrthoDB" id="5296287at2759"/>
<dbReference type="GO" id="GO:0016020">
    <property type="term" value="C:membrane"/>
    <property type="evidence" value="ECO:0007669"/>
    <property type="project" value="UniProtKB-SubCell"/>
</dbReference>